<accession>A0ACC0MZS1</accession>
<evidence type="ECO:0000313" key="1">
    <source>
        <dbReference type="EMBL" id="KAI8545982.1"/>
    </source>
</evidence>
<evidence type="ECO:0000313" key="2">
    <source>
        <dbReference type="Proteomes" id="UP001062846"/>
    </source>
</evidence>
<proteinExistence type="predicted"/>
<dbReference type="Proteomes" id="UP001062846">
    <property type="component" value="Chromosome 7"/>
</dbReference>
<gene>
    <name evidence="1" type="ORF">RHMOL_Rhmol07G0080100</name>
</gene>
<name>A0ACC0MZS1_RHOML</name>
<organism evidence="1 2">
    <name type="scientific">Rhododendron molle</name>
    <name type="common">Chinese azalea</name>
    <name type="synonym">Azalea mollis</name>
    <dbReference type="NCBI Taxonomy" id="49168"/>
    <lineage>
        <taxon>Eukaryota</taxon>
        <taxon>Viridiplantae</taxon>
        <taxon>Streptophyta</taxon>
        <taxon>Embryophyta</taxon>
        <taxon>Tracheophyta</taxon>
        <taxon>Spermatophyta</taxon>
        <taxon>Magnoliopsida</taxon>
        <taxon>eudicotyledons</taxon>
        <taxon>Gunneridae</taxon>
        <taxon>Pentapetalae</taxon>
        <taxon>asterids</taxon>
        <taxon>Ericales</taxon>
        <taxon>Ericaceae</taxon>
        <taxon>Ericoideae</taxon>
        <taxon>Rhodoreae</taxon>
        <taxon>Rhododendron</taxon>
    </lineage>
</organism>
<reference evidence="1" key="1">
    <citation type="submission" date="2022-02" db="EMBL/GenBank/DDBJ databases">
        <title>Plant Genome Project.</title>
        <authorList>
            <person name="Zhang R.-G."/>
        </authorList>
    </citation>
    <scope>NUCLEOTIDE SEQUENCE</scope>
    <source>
        <strain evidence="1">AT1</strain>
    </source>
</reference>
<keyword evidence="2" id="KW-1185">Reference proteome</keyword>
<protein>
    <submittedName>
        <fullName evidence="1">Uncharacterized protein</fullName>
    </submittedName>
</protein>
<dbReference type="EMBL" id="CM046394">
    <property type="protein sequence ID" value="KAI8545982.1"/>
    <property type="molecule type" value="Genomic_DNA"/>
</dbReference>
<comment type="caution">
    <text evidence="1">The sequence shown here is derived from an EMBL/GenBank/DDBJ whole genome shotgun (WGS) entry which is preliminary data.</text>
</comment>
<sequence length="98" mass="11996">MDPAEAFCGWILLHCWRICTVWDSYRKGARPLQLTSIRRLFLFLALSIPRVMHMVAAQFMRSKRIWNRKMCSLLKKRRKTYMRMLNPRLKKMIFMRNM</sequence>